<protein>
    <submittedName>
        <fullName evidence="2">FRG domain protein</fullName>
    </submittedName>
</protein>
<dbReference type="PATRIC" id="fig|28084.5.peg.3387"/>
<dbReference type="Proteomes" id="UP000054921">
    <property type="component" value="Unassembled WGS sequence"/>
</dbReference>
<evidence type="ECO:0000259" key="1">
    <source>
        <dbReference type="SMART" id="SM00901"/>
    </source>
</evidence>
<feature type="domain" description="FRG" evidence="1">
    <location>
        <begin position="16"/>
        <end position="210"/>
    </location>
</feature>
<dbReference type="Pfam" id="PF08867">
    <property type="entry name" value="FRG"/>
    <property type="match status" value="1"/>
</dbReference>
<dbReference type="RefSeq" id="WP_019350277.1">
    <property type="nucleotide sequence ID" value="NZ_LNXW01000013.1"/>
</dbReference>
<sequence>MTASISTIISTLEQLSLEGYVFRGHEDYRYQLTPSAFREHSIAQMEIDFNIHLTQLDEWFNSKEIKKTIASWYSSNPIHSQHPAIYLLKEWCLYIMRYNHSLHLFVKNNPDNVSEQDVASFLLRDAEYWRQETTFQQMFERYLPTIINRHSLKDGALIQRANPYEDLSAVDETLPQHYGIPTAALDWSYNFHVAIYFALGNESEQNSKFLALYAFKILDPQSPIKIHDRNIHTENIRAERQEGTFSYFSHPCSFFLQNGAFPSLNYFSQRYKNRLDTCRFELKEFLIERTESNLCYIKGLLKEKRINKVYLFPDAIEQAELTSN</sequence>
<dbReference type="EMBL" id="LNXW01000013">
    <property type="protein sequence ID" value="KTC81100.1"/>
    <property type="molecule type" value="Genomic_DNA"/>
</dbReference>
<name>A0A0W0SC11_9GAMM</name>
<evidence type="ECO:0000313" key="3">
    <source>
        <dbReference type="Proteomes" id="UP000054921"/>
    </source>
</evidence>
<reference evidence="2 3" key="1">
    <citation type="submission" date="2015-11" db="EMBL/GenBank/DDBJ databases">
        <title>Genomic analysis of 38 Legionella species identifies large and diverse effector repertoires.</title>
        <authorList>
            <person name="Burstein D."/>
            <person name="Amaro F."/>
            <person name="Zusman T."/>
            <person name="Lifshitz Z."/>
            <person name="Cohen O."/>
            <person name="Gilbert J.A."/>
            <person name="Pupko T."/>
            <person name="Shuman H.A."/>
            <person name="Segal G."/>
        </authorList>
    </citation>
    <scope>NUCLEOTIDE SEQUENCE [LARGE SCALE GENOMIC DNA]</scope>
    <source>
        <strain evidence="2 3">ORW</strain>
    </source>
</reference>
<accession>A0A0W0SC11</accession>
<dbReference type="SMART" id="SM00901">
    <property type="entry name" value="FRG"/>
    <property type="match status" value="1"/>
</dbReference>
<dbReference type="GeneID" id="93293968"/>
<gene>
    <name evidence="2" type="ORF">Lche_3120</name>
</gene>
<comment type="caution">
    <text evidence="2">The sequence shown here is derived from an EMBL/GenBank/DDBJ whole genome shotgun (WGS) entry which is preliminary data.</text>
</comment>
<dbReference type="InterPro" id="IPR014966">
    <property type="entry name" value="FRG-dom"/>
</dbReference>
<dbReference type="OrthoDB" id="9816036at2"/>
<dbReference type="AlphaFoldDB" id="A0A0W0SC11"/>
<organism evidence="2 3">
    <name type="scientific">Legionella cherrii</name>
    <dbReference type="NCBI Taxonomy" id="28084"/>
    <lineage>
        <taxon>Bacteria</taxon>
        <taxon>Pseudomonadati</taxon>
        <taxon>Pseudomonadota</taxon>
        <taxon>Gammaproteobacteria</taxon>
        <taxon>Legionellales</taxon>
        <taxon>Legionellaceae</taxon>
        <taxon>Legionella</taxon>
    </lineage>
</organism>
<proteinExistence type="predicted"/>
<evidence type="ECO:0000313" key="2">
    <source>
        <dbReference type="EMBL" id="KTC81100.1"/>
    </source>
</evidence>